<feature type="chain" id="PRO_5012737429" description="Copper chaperone PCu(A)C" evidence="1">
    <location>
        <begin position="18"/>
        <end position="157"/>
    </location>
</feature>
<keyword evidence="1" id="KW-0732">Signal</keyword>
<evidence type="ECO:0000313" key="3">
    <source>
        <dbReference type="Proteomes" id="UP000207598"/>
    </source>
</evidence>
<gene>
    <name evidence="2" type="ORF">MAA8898_00424</name>
</gene>
<dbReference type="AlphaFoldDB" id="A0A238JRP5"/>
<evidence type="ECO:0000313" key="2">
    <source>
        <dbReference type="EMBL" id="SMX33235.1"/>
    </source>
</evidence>
<dbReference type="Pfam" id="PF04314">
    <property type="entry name" value="PCuAC"/>
    <property type="match status" value="1"/>
</dbReference>
<evidence type="ECO:0000256" key="1">
    <source>
        <dbReference type="SAM" id="SignalP"/>
    </source>
</evidence>
<organism evidence="2 3">
    <name type="scientific">Maliponia aquimaris</name>
    <dbReference type="NCBI Taxonomy" id="1673631"/>
    <lineage>
        <taxon>Bacteria</taxon>
        <taxon>Pseudomonadati</taxon>
        <taxon>Pseudomonadota</taxon>
        <taxon>Alphaproteobacteria</taxon>
        <taxon>Rhodobacterales</taxon>
        <taxon>Paracoccaceae</taxon>
        <taxon>Maliponia</taxon>
    </lineage>
</organism>
<dbReference type="Gene3D" id="2.60.40.1890">
    <property type="entry name" value="PCu(A)C copper chaperone"/>
    <property type="match status" value="1"/>
</dbReference>
<protein>
    <recommendedName>
        <fullName evidence="4">Copper chaperone PCu(A)C</fullName>
    </recommendedName>
</protein>
<dbReference type="RefSeq" id="WP_094019294.1">
    <property type="nucleotide sequence ID" value="NZ_FXYF01000001.1"/>
</dbReference>
<keyword evidence="3" id="KW-1185">Reference proteome</keyword>
<dbReference type="EMBL" id="FXYF01000001">
    <property type="protein sequence ID" value="SMX33235.1"/>
    <property type="molecule type" value="Genomic_DNA"/>
</dbReference>
<dbReference type="InterPro" id="IPR058248">
    <property type="entry name" value="Lxx211020-like"/>
</dbReference>
<evidence type="ECO:0008006" key="4">
    <source>
        <dbReference type="Google" id="ProtNLM"/>
    </source>
</evidence>
<dbReference type="PANTHER" id="PTHR36302:SF1">
    <property type="entry name" value="COPPER CHAPERONE PCU(A)C"/>
    <property type="match status" value="1"/>
</dbReference>
<dbReference type="Proteomes" id="UP000207598">
    <property type="component" value="Unassembled WGS sequence"/>
</dbReference>
<feature type="signal peptide" evidence="1">
    <location>
        <begin position="1"/>
        <end position="17"/>
    </location>
</feature>
<dbReference type="InterPro" id="IPR007410">
    <property type="entry name" value="LpqE-like"/>
</dbReference>
<dbReference type="InterPro" id="IPR036182">
    <property type="entry name" value="PCuAC_sf"/>
</dbReference>
<name>A0A238JRP5_9RHOB</name>
<dbReference type="OrthoDB" id="9796962at2"/>
<accession>A0A238JRP5</accession>
<sequence>MKRLLSALILCAAPVLAEESDQRHVFGLGGLEILHPWANATRHDHAALFMEVHNEGAEVVEILGARLPEGAEGQIVGFRMKAGEMGFDPLPAIPVAPGGHIDFAPDGLAIRFDGLTAPLVEGGHWDVILRTSAGDIALEVMIEPEDARAHSHANHAH</sequence>
<dbReference type="SUPFAM" id="SSF110087">
    <property type="entry name" value="DR1885-like metal-binding protein"/>
    <property type="match status" value="1"/>
</dbReference>
<dbReference type="PANTHER" id="PTHR36302">
    <property type="entry name" value="BLR7088 PROTEIN"/>
    <property type="match status" value="1"/>
</dbReference>
<reference evidence="2 3" key="1">
    <citation type="submission" date="2017-05" db="EMBL/GenBank/DDBJ databases">
        <authorList>
            <person name="Song R."/>
            <person name="Chenine A.L."/>
            <person name="Ruprecht R.M."/>
        </authorList>
    </citation>
    <scope>NUCLEOTIDE SEQUENCE [LARGE SCALE GENOMIC DNA]</scope>
    <source>
        <strain evidence="2 3">CECT 8898</strain>
    </source>
</reference>
<proteinExistence type="predicted"/>